<dbReference type="InterPro" id="IPR005829">
    <property type="entry name" value="Sugar_transporter_CS"/>
</dbReference>
<evidence type="ECO:0000313" key="11">
    <source>
        <dbReference type="Proteomes" id="UP000076874"/>
    </source>
</evidence>
<evidence type="ECO:0000259" key="8">
    <source>
        <dbReference type="PROSITE" id="PS50850"/>
    </source>
</evidence>
<dbReference type="Pfam" id="PF00083">
    <property type="entry name" value="Sugar_tr"/>
    <property type="match status" value="2"/>
</dbReference>
<feature type="transmembrane region" description="Helical" evidence="7">
    <location>
        <begin position="425"/>
        <end position="443"/>
    </location>
</feature>
<dbReference type="PANTHER" id="PTHR48022">
    <property type="entry name" value="PLASTIDIC GLUCOSE TRANSPORTER 4"/>
    <property type="match status" value="1"/>
</dbReference>
<feature type="domain" description="VOC" evidence="9">
    <location>
        <begin position="461"/>
        <end position="601"/>
    </location>
</feature>
<dbReference type="InterPro" id="IPR036259">
    <property type="entry name" value="MFS_trans_sf"/>
</dbReference>
<dbReference type="SUPFAM" id="SSF103473">
    <property type="entry name" value="MFS general substrate transporter"/>
    <property type="match status" value="1"/>
</dbReference>
<dbReference type="EMBL" id="AZHD01000010">
    <property type="protein sequence ID" value="OAA59911.1"/>
    <property type="molecule type" value="Genomic_DNA"/>
</dbReference>
<evidence type="ECO:0000256" key="5">
    <source>
        <dbReference type="ARBA" id="ARBA00022989"/>
    </source>
</evidence>
<dbReference type="PANTHER" id="PTHR48022:SF59">
    <property type="entry name" value="MAJOR FACILITATOR SUPERFAMILY (MFS) PROFILE DOMAIN-CONTAINING PROTEIN"/>
    <property type="match status" value="1"/>
</dbReference>
<dbReference type="SUPFAM" id="SSF54593">
    <property type="entry name" value="Glyoxalase/Bleomycin resistance protein/Dihydroxybiphenyl dioxygenase"/>
    <property type="match status" value="1"/>
</dbReference>
<feature type="transmembrane region" description="Helical" evidence="7">
    <location>
        <begin position="126"/>
        <end position="148"/>
    </location>
</feature>
<dbReference type="Proteomes" id="UP000076874">
    <property type="component" value="Unassembled WGS sequence"/>
</dbReference>
<keyword evidence="5 7" id="KW-1133">Transmembrane helix</keyword>
<dbReference type="GO" id="GO:0005351">
    <property type="term" value="F:carbohydrate:proton symporter activity"/>
    <property type="evidence" value="ECO:0007669"/>
    <property type="project" value="TreeGrafter"/>
</dbReference>
<accession>A0A167STJ1</accession>
<keyword evidence="6 7" id="KW-0472">Membrane</keyword>
<feature type="transmembrane region" description="Helical" evidence="7">
    <location>
        <begin position="368"/>
        <end position="387"/>
    </location>
</feature>
<reference evidence="10 11" key="1">
    <citation type="journal article" date="2016" name="Genome Biol. Evol.">
        <title>Divergent and convergent evolution of fungal pathogenicity.</title>
        <authorList>
            <person name="Shang Y."/>
            <person name="Xiao G."/>
            <person name="Zheng P."/>
            <person name="Cen K."/>
            <person name="Zhan S."/>
            <person name="Wang C."/>
        </authorList>
    </citation>
    <scope>NUCLEOTIDE SEQUENCE [LARGE SCALE GENOMIC DNA]</scope>
    <source>
        <strain evidence="10 11">RCEF 264</strain>
    </source>
</reference>
<dbReference type="PRINTS" id="PR00171">
    <property type="entry name" value="SUGRTRNSPORT"/>
</dbReference>
<proteinExistence type="inferred from homology"/>
<dbReference type="PROSITE" id="PS00216">
    <property type="entry name" value="SUGAR_TRANSPORT_1"/>
    <property type="match status" value="1"/>
</dbReference>
<keyword evidence="11" id="KW-1185">Reference proteome</keyword>
<sequence length="605" mass="66022">MDVSRSPFLKYWKAIKASPPGIYNRRLFLAVFVYALSGTCKGWDEGSASAITQLGSFEREFGITATSGAASNIVSFVNLTGSVGALLSFLLNDRLGRRWSLRLYNVIVIVGQLISTFAYGKLGVLYLGRLVSGLGIGALTVSGPMSIVEVAPPVTRGLMTLMFSVAMLLCQSVGVFVVYGCNHNISAARNLQWQTPFFAQCLVPVLAIVLSFCVSESPRWLCLRGRTEEAYEALAYIRGLRGSGRVGGNGAGDGDPHHLVAEFASISLPIQRELDEYGKDSLVATLREAFTVRTNLRRVQLTIVAYILAQMSGANSVTNYLPTIFGYVGVSTSDTKLYSSGLYAVTKFACCLIASVFFVDAVGRRKSLFIGITIQMLSHTYLGSYLYEVAHRQDGVNKSASNTAIAAIYIHALGWAIAMDKWGAFYFFAAWCLVALIYVFIMVPETSGRSLESMNQLFDHPCAHLRVARPTNDLDALLPFYRDGLGFVELLRFGDHDGFDGVMLGFPKIDQATEGNNQPAQLPQTPYHLEFTTKRGHDAGRAPTQDNLLVFYLPDTSAFQAAVARLTAAGFPPVPAFNPYWDACGKTFEDPDGYRVVLANRASPV</sequence>
<dbReference type="InterPro" id="IPR058998">
    <property type="entry name" value="YycE-like_N"/>
</dbReference>
<evidence type="ECO:0000256" key="3">
    <source>
        <dbReference type="ARBA" id="ARBA00022448"/>
    </source>
</evidence>
<name>A0A167STJ1_9HYPO</name>
<keyword evidence="3" id="KW-0813">Transport</keyword>
<dbReference type="GO" id="GO:0016020">
    <property type="term" value="C:membrane"/>
    <property type="evidence" value="ECO:0007669"/>
    <property type="project" value="UniProtKB-SubCell"/>
</dbReference>
<dbReference type="Gene3D" id="1.20.1250.20">
    <property type="entry name" value="MFS general substrate transporter like domains"/>
    <property type="match status" value="3"/>
</dbReference>
<evidence type="ECO:0000256" key="1">
    <source>
        <dbReference type="ARBA" id="ARBA00004141"/>
    </source>
</evidence>
<feature type="transmembrane region" description="Helical" evidence="7">
    <location>
        <begin position="399"/>
        <end position="418"/>
    </location>
</feature>
<feature type="transmembrane region" description="Helical" evidence="7">
    <location>
        <begin position="160"/>
        <end position="179"/>
    </location>
</feature>
<feature type="transmembrane region" description="Helical" evidence="7">
    <location>
        <begin position="341"/>
        <end position="361"/>
    </location>
</feature>
<feature type="transmembrane region" description="Helical" evidence="7">
    <location>
        <begin position="303"/>
        <end position="321"/>
    </location>
</feature>
<dbReference type="InterPro" id="IPR029068">
    <property type="entry name" value="Glyas_Bleomycin-R_OHBP_Dase"/>
</dbReference>
<dbReference type="InterPro" id="IPR058997">
    <property type="entry name" value="YycE-like_C"/>
</dbReference>
<dbReference type="InterPro" id="IPR005828">
    <property type="entry name" value="MFS_sugar_transport-like"/>
</dbReference>
<evidence type="ECO:0000256" key="4">
    <source>
        <dbReference type="ARBA" id="ARBA00022692"/>
    </source>
</evidence>
<dbReference type="PROSITE" id="PS51819">
    <property type="entry name" value="VOC"/>
    <property type="match status" value="1"/>
</dbReference>
<dbReference type="AlphaFoldDB" id="A0A167STJ1"/>
<dbReference type="InterPro" id="IPR020846">
    <property type="entry name" value="MFS_dom"/>
</dbReference>
<dbReference type="Pfam" id="PF22658">
    <property type="entry name" value="YycE-like_N"/>
    <property type="match status" value="1"/>
</dbReference>
<feature type="transmembrane region" description="Helical" evidence="7">
    <location>
        <begin position="66"/>
        <end position="91"/>
    </location>
</feature>
<dbReference type="PROSITE" id="PS50850">
    <property type="entry name" value="MFS"/>
    <property type="match status" value="1"/>
</dbReference>
<comment type="similarity">
    <text evidence="2">Belongs to the major facilitator superfamily. Sugar transporter (TC 2.A.1.1) family.</text>
</comment>
<comment type="subcellular location">
    <subcellularLocation>
        <location evidence="1">Membrane</location>
        <topology evidence="1">Multi-pass membrane protein</topology>
    </subcellularLocation>
</comment>
<feature type="transmembrane region" description="Helical" evidence="7">
    <location>
        <begin position="103"/>
        <end position="120"/>
    </location>
</feature>
<gene>
    <name evidence="10" type="ORF">SPI_06109</name>
</gene>
<feature type="domain" description="Major facilitator superfamily (MFS) profile" evidence="8">
    <location>
        <begin position="30"/>
        <end position="605"/>
    </location>
</feature>
<organism evidence="10 11">
    <name type="scientific">Niveomyces insectorum RCEF 264</name>
    <dbReference type="NCBI Taxonomy" id="1081102"/>
    <lineage>
        <taxon>Eukaryota</taxon>
        <taxon>Fungi</taxon>
        <taxon>Dikarya</taxon>
        <taxon>Ascomycota</taxon>
        <taxon>Pezizomycotina</taxon>
        <taxon>Sordariomycetes</taxon>
        <taxon>Hypocreomycetidae</taxon>
        <taxon>Hypocreales</taxon>
        <taxon>Cordycipitaceae</taxon>
        <taxon>Niveomyces</taxon>
    </lineage>
</organism>
<comment type="caution">
    <text evidence="10">The sequence shown here is derived from an EMBL/GenBank/DDBJ whole genome shotgun (WGS) entry which is preliminary data.</text>
</comment>
<evidence type="ECO:0000259" key="9">
    <source>
        <dbReference type="PROSITE" id="PS51819"/>
    </source>
</evidence>
<dbReference type="InterPro" id="IPR003663">
    <property type="entry name" value="Sugar/inositol_transpt"/>
</dbReference>
<evidence type="ECO:0000313" key="10">
    <source>
        <dbReference type="EMBL" id="OAA59911.1"/>
    </source>
</evidence>
<evidence type="ECO:0000256" key="2">
    <source>
        <dbReference type="ARBA" id="ARBA00010992"/>
    </source>
</evidence>
<dbReference type="InterPro" id="IPR037523">
    <property type="entry name" value="VOC_core"/>
</dbReference>
<dbReference type="CDD" id="cd06587">
    <property type="entry name" value="VOC"/>
    <property type="match status" value="1"/>
</dbReference>
<evidence type="ECO:0000256" key="7">
    <source>
        <dbReference type="SAM" id="Phobius"/>
    </source>
</evidence>
<evidence type="ECO:0000256" key="6">
    <source>
        <dbReference type="ARBA" id="ARBA00023136"/>
    </source>
</evidence>
<dbReference type="Gene3D" id="3.10.180.10">
    <property type="entry name" value="2,3-Dihydroxybiphenyl 1,2-Dioxygenase, domain 1"/>
    <property type="match status" value="1"/>
</dbReference>
<dbReference type="InterPro" id="IPR050360">
    <property type="entry name" value="MFS_Sugar_Transporters"/>
</dbReference>
<dbReference type="Pfam" id="PF22659">
    <property type="entry name" value="YycE-like_C"/>
    <property type="match status" value="1"/>
</dbReference>
<protein>
    <submittedName>
        <fullName evidence="10">General substrate transporter</fullName>
    </submittedName>
</protein>
<keyword evidence="4 7" id="KW-0812">Transmembrane</keyword>
<dbReference type="OrthoDB" id="2338662at2759"/>